<proteinExistence type="predicted"/>
<protein>
    <submittedName>
        <fullName evidence="2">Uncharacterized protein</fullName>
    </submittedName>
</protein>
<keyword evidence="1" id="KW-1133">Transmembrane helix</keyword>
<evidence type="ECO:0000313" key="3">
    <source>
        <dbReference type="Proteomes" id="UP000233256"/>
    </source>
</evidence>
<name>A0A2N1PQ16_9BACT</name>
<gene>
    <name evidence="2" type="ORF">CVV64_08680</name>
</gene>
<evidence type="ECO:0000313" key="2">
    <source>
        <dbReference type="EMBL" id="PKK90430.1"/>
    </source>
</evidence>
<comment type="caution">
    <text evidence="2">The sequence shown here is derived from an EMBL/GenBank/DDBJ whole genome shotgun (WGS) entry which is preliminary data.</text>
</comment>
<keyword evidence="1" id="KW-0812">Transmembrane</keyword>
<dbReference type="EMBL" id="PGXC01000005">
    <property type="protein sequence ID" value="PKK90430.1"/>
    <property type="molecule type" value="Genomic_DNA"/>
</dbReference>
<feature type="transmembrane region" description="Helical" evidence="1">
    <location>
        <begin position="104"/>
        <end position="122"/>
    </location>
</feature>
<feature type="transmembrane region" description="Helical" evidence="1">
    <location>
        <begin position="134"/>
        <end position="152"/>
    </location>
</feature>
<feature type="transmembrane region" description="Helical" evidence="1">
    <location>
        <begin position="241"/>
        <end position="259"/>
    </location>
</feature>
<keyword evidence="1" id="KW-0472">Membrane</keyword>
<accession>A0A2N1PQ16</accession>
<feature type="transmembrane region" description="Helical" evidence="1">
    <location>
        <begin position="6"/>
        <end position="23"/>
    </location>
</feature>
<organism evidence="2 3">
    <name type="scientific">Candidatus Wallbacteria bacterium HGW-Wallbacteria-1</name>
    <dbReference type="NCBI Taxonomy" id="2013854"/>
    <lineage>
        <taxon>Bacteria</taxon>
        <taxon>Candidatus Walliibacteriota</taxon>
    </lineage>
</organism>
<dbReference type="AlphaFoldDB" id="A0A2N1PQ16"/>
<dbReference type="Proteomes" id="UP000233256">
    <property type="component" value="Unassembled WGS sequence"/>
</dbReference>
<sequence>MDYNTIGLWIAAFLTLGIYSFLYRDNPLYKLVEHLFVGVSAGYWITKQWDNVLYKNLVERFTDIPHLMNMKQNTIQGMSAIADKASLEYIYLRDILEPQISGDITYNALFVIPAILGVMMLLRLVPSLAWMSRWSLAFIVGVTAGLSIIIYLQANAVAQIEASLEPLIVYRQVVTEQVSPGKASDAAAAAAAVSSTGGPKAPTRVGTTDKTGLLGSAQENNYVADGMAGGSTYAIDFMESFNAIMLFIGVICGLIYFFFSVEHKGMFYGTCSKIGIWFLMVSFGASFGYTIMGRISLLIGRMQFLLFDWLKLG</sequence>
<reference evidence="2 3" key="1">
    <citation type="journal article" date="2017" name="ISME J.">
        <title>Potential for microbial H2 and metal transformations associated with novel bacteria and archaea in deep terrestrial subsurface sediments.</title>
        <authorList>
            <person name="Hernsdorf A.W."/>
            <person name="Amano Y."/>
            <person name="Miyakawa K."/>
            <person name="Ise K."/>
            <person name="Suzuki Y."/>
            <person name="Anantharaman K."/>
            <person name="Probst A."/>
            <person name="Burstein D."/>
            <person name="Thomas B.C."/>
            <person name="Banfield J.F."/>
        </authorList>
    </citation>
    <scope>NUCLEOTIDE SEQUENCE [LARGE SCALE GENOMIC DNA]</scope>
    <source>
        <strain evidence="2">HGW-Wallbacteria-1</strain>
    </source>
</reference>
<feature type="transmembrane region" description="Helical" evidence="1">
    <location>
        <begin position="274"/>
        <end position="292"/>
    </location>
</feature>
<evidence type="ECO:0000256" key="1">
    <source>
        <dbReference type="SAM" id="Phobius"/>
    </source>
</evidence>